<proteinExistence type="predicted"/>
<name>A0A1I2C9D2_9MICO</name>
<dbReference type="EMBL" id="FONZ01000001">
    <property type="protein sequence ID" value="SFE64828.1"/>
    <property type="molecule type" value="Genomic_DNA"/>
</dbReference>
<reference evidence="3" key="1">
    <citation type="submission" date="2016-10" db="EMBL/GenBank/DDBJ databases">
        <authorList>
            <person name="Varghese N."/>
            <person name="Submissions S."/>
        </authorList>
    </citation>
    <scope>NUCLEOTIDE SEQUENCE [LARGE SCALE GENOMIC DNA]</scope>
    <source>
        <strain evidence="3">DSM 19083</strain>
    </source>
</reference>
<dbReference type="RefSeq" id="WP_093374088.1">
    <property type="nucleotide sequence ID" value="NZ_BNAN01000001.1"/>
</dbReference>
<accession>A0A1I2C9D2</accession>
<protein>
    <submittedName>
        <fullName evidence="2">Predicted nuclease (RNAse H fold)</fullName>
    </submittedName>
</protein>
<dbReference type="OrthoDB" id="9801824at2"/>
<gene>
    <name evidence="2" type="ORF">SAMN04488035_0008</name>
</gene>
<sequence>MTSYLGIDLAWAQRARTGLAVLDASGRIIASSTVVTDDEITAFVTEHVPGEVVVAIDAPLVVPNETGRRDCEAELGRVFGAFHAGAHPTNRSKPYFNPPRGAELSRALGWDIDPSILPGRGRSVAIEVYPHPAMITLFELGTVIPYKAKPGRDVVQLRGAFVTLLDHLERVAGATLRLTELERWHEIRAVAHAATRKSQLGAIEDEVDAIFCAYLAWLWGQQDPRMETLGDIERGYIVVPGPPTTTPARRHPAPRLTSAPGPRVAPDASVAEHAEALAAHVMATVPTHLRHAVLDAARAHLAPPPPATVTSCS</sequence>
<dbReference type="AlphaFoldDB" id="A0A1I2C9D2"/>
<evidence type="ECO:0000313" key="2">
    <source>
        <dbReference type="EMBL" id="SFE64828.1"/>
    </source>
</evidence>
<feature type="region of interest" description="Disordered" evidence="1">
    <location>
        <begin position="242"/>
        <end position="264"/>
    </location>
</feature>
<keyword evidence="3" id="KW-1185">Reference proteome</keyword>
<dbReference type="InterPro" id="IPR007362">
    <property type="entry name" value="DUF429"/>
</dbReference>
<dbReference type="Proteomes" id="UP000198520">
    <property type="component" value="Unassembled WGS sequence"/>
</dbReference>
<dbReference type="Pfam" id="PF04250">
    <property type="entry name" value="DUF429"/>
    <property type="match status" value="1"/>
</dbReference>
<evidence type="ECO:0000313" key="3">
    <source>
        <dbReference type="Proteomes" id="UP000198520"/>
    </source>
</evidence>
<dbReference type="STRING" id="285351.SAMN04488035_0008"/>
<organism evidence="2 3">
    <name type="scientific">Flavimobilis marinus</name>
    <dbReference type="NCBI Taxonomy" id="285351"/>
    <lineage>
        <taxon>Bacteria</taxon>
        <taxon>Bacillati</taxon>
        <taxon>Actinomycetota</taxon>
        <taxon>Actinomycetes</taxon>
        <taxon>Micrococcales</taxon>
        <taxon>Jonesiaceae</taxon>
        <taxon>Flavimobilis</taxon>
    </lineage>
</organism>
<evidence type="ECO:0000256" key="1">
    <source>
        <dbReference type="SAM" id="MobiDB-lite"/>
    </source>
</evidence>